<dbReference type="SUPFAM" id="SSF51735">
    <property type="entry name" value="NAD(P)-binding Rossmann-fold domains"/>
    <property type="match status" value="1"/>
</dbReference>
<dbReference type="EMBL" id="BOOO01000035">
    <property type="protein sequence ID" value="GII32477.1"/>
    <property type="molecule type" value="Genomic_DNA"/>
</dbReference>
<keyword evidence="2" id="KW-1185">Reference proteome</keyword>
<reference evidence="1 2" key="1">
    <citation type="submission" date="2021-01" db="EMBL/GenBank/DDBJ databases">
        <title>Whole genome shotgun sequence of Planotetraspora mira NBRC 15435.</title>
        <authorList>
            <person name="Komaki H."/>
            <person name="Tamura T."/>
        </authorList>
    </citation>
    <scope>NUCLEOTIDE SEQUENCE [LARGE SCALE GENOMIC DNA]</scope>
    <source>
        <strain evidence="1 2">NBRC 15435</strain>
    </source>
</reference>
<dbReference type="InterPro" id="IPR036291">
    <property type="entry name" value="NAD(P)-bd_dom_sf"/>
</dbReference>
<gene>
    <name evidence="1" type="ORF">Pmi06nite_59190</name>
</gene>
<accession>A0A8J3TUL0</accession>
<protein>
    <recommendedName>
        <fullName evidence="3">Saccharopine dehydrogenase</fullName>
    </recommendedName>
</protein>
<evidence type="ECO:0000313" key="2">
    <source>
        <dbReference type="Proteomes" id="UP000650628"/>
    </source>
</evidence>
<name>A0A8J3TUL0_9ACTN</name>
<dbReference type="Gene3D" id="3.40.50.720">
    <property type="entry name" value="NAD(P)-binding Rossmann-like Domain"/>
    <property type="match status" value="1"/>
</dbReference>
<dbReference type="Proteomes" id="UP000650628">
    <property type="component" value="Unassembled WGS sequence"/>
</dbReference>
<dbReference type="AlphaFoldDB" id="A0A8J3TUL0"/>
<evidence type="ECO:0008006" key="3">
    <source>
        <dbReference type="Google" id="ProtNLM"/>
    </source>
</evidence>
<comment type="caution">
    <text evidence="1">The sequence shown here is derived from an EMBL/GenBank/DDBJ whole genome shotgun (WGS) entry which is preliminary data.</text>
</comment>
<sequence length="337" mass="35018">MHRILVVGGYGLVGGWTIRHLRTAGHDVDVVIGGRRPAEAAAPAHEWGASVVKFDTDHAEAGLAAAGPVDLVVSVVQDPDDNLLRAALRAGSAHLGIVRKSDNVGRTMIAAADLAQRPALIMGHWQAGVTTFAALAAAQGFGRVEHIELAALFDRTDPTGPMTTDDSEAFFNRALLRRGGRWETVKPEDDIRIVDRGGPPAFGAQPMGVLDVPALAAVTGAPNVRFDLGVGDSYGTLAGGTASHEIYADLWGRDEHDAPAALRTMVSDPLGQAHLTALGVLIGIERVLGLDGAPPPEAGVVLPETAIDPVRALDRLRAFGVGITTVALPSTPSGTAD</sequence>
<organism evidence="1 2">
    <name type="scientific">Planotetraspora mira</name>
    <dbReference type="NCBI Taxonomy" id="58121"/>
    <lineage>
        <taxon>Bacteria</taxon>
        <taxon>Bacillati</taxon>
        <taxon>Actinomycetota</taxon>
        <taxon>Actinomycetes</taxon>
        <taxon>Streptosporangiales</taxon>
        <taxon>Streptosporangiaceae</taxon>
        <taxon>Planotetraspora</taxon>
    </lineage>
</organism>
<dbReference type="RefSeq" id="WP_203956370.1">
    <property type="nucleotide sequence ID" value="NZ_BOOO01000035.1"/>
</dbReference>
<evidence type="ECO:0000313" key="1">
    <source>
        <dbReference type="EMBL" id="GII32477.1"/>
    </source>
</evidence>
<proteinExistence type="predicted"/>